<dbReference type="KEGG" id="ccot:CCAX7_28630"/>
<dbReference type="RefSeq" id="WP_165864062.1">
    <property type="nucleotide sequence ID" value="NZ_AP025739.1"/>
</dbReference>
<dbReference type="InterPro" id="IPR029058">
    <property type="entry name" value="AB_hydrolase_fold"/>
</dbReference>
<dbReference type="SUPFAM" id="SSF53474">
    <property type="entry name" value="alpha/beta-Hydrolases"/>
    <property type="match status" value="1"/>
</dbReference>
<sequence length="258" mass="26972">MNIIPGAVALAAVLAASALTPSDAAAPTPSAKPTIVLVHGAFADASGWRHVIPILEKDGYRVIAVQNSLFSLTEDVTTTKRVIDAQTGPVVVVGHSYGGAVITGAAAGESNVKALVYLAAFAPDADEPVGALNDKYPTDLTAALAPDAAGFGYIDAAKFHSIFCADVDEEEARIMAVTQKPVAIASFGATVPAAAWKTIPTWYLVSQEDRTINPDQERFFAKRMGAHTSEIKASHCAFISHPKEIVAFIEQAATAVTK</sequence>
<protein>
    <submittedName>
        <fullName evidence="1">Alpha/beta hydrolase</fullName>
    </submittedName>
</protein>
<dbReference type="Gene3D" id="3.40.50.1820">
    <property type="entry name" value="alpha/beta hydrolase"/>
    <property type="match status" value="1"/>
</dbReference>
<evidence type="ECO:0000313" key="1">
    <source>
        <dbReference type="EMBL" id="BDI30812.1"/>
    </source>
</evidence>
<dbReference type="PANTHER" id="PTHR37017:SF11">
    <property type="entry name" value="ESTERASE_LIPASE_THIOESTERASE DOMAIN-CONTAINING PROTEIN"/>
    <property type="match status" value="1"/>
</dbReference>
<organism evidence="1 2">
    <name type="scientific">Capsulimonas corticalis</name>
    <dbReference type="NCBI Taxonomy" id="2219043"/>
    <lineage>
        <taxon>Bacteria</taxon>
        <taxon>Bacillati</taxon>
        <taxon>Armatimonadota</taxon>
        <taxon>Armatimonadia</taxon>
        <taxon>Capsulimonadales</taxon>
        <taxon>Capsulimonadaceae</taxon>
        <taxon>Capsulimonas</taxon>
    </lineage>
</organism>
<keyword evidence="2" id="KW-1185">Reference proteome</keyword>
<reference evidence="1 2" key="1">
    <citation type="journal article" date="2019" name="Int. J. Syst. Evol. Microbiol.">
        <title>Capsulimonas corticalis gen. nov., sp. nov., an aerobic capsulated bacterium, of a novel bacterial order, Capsulimonadales ord. nov., of the class Armatimonadia of the phylum Armatimonadetes.</title>
        <authorList>
            <person name="Li J."/>
            <person name="Kudo C."/>
            <person name="Tonouchi A."/>
        </authorList>
    </citation>
    <scope>NUCLEOTIDE SEQUENCE [LARGE SCALE GENOMIC DNA]</scope>
    <source>
        <strain evidence="1 2">AX-7</strain>
    </source>
</reference>
<dbReference type="GO" id="GO:0016787">
    <property type="term" value="F:hydrolase activity"/>
    <property type="evidence" value="ECO:0007669"/>
    <property type="project" value="UniProtKB-KW"/>
</dbReference>
<dbReference type="Proteomes" id="UP000287394">
    <property type="component" value="Chromosome"/>
</dbReference>
<accession>A0A402CTA2</accession>
<name>A0A402CTA2_9BACT</name>
<dbReference type="InterPro" id="IPR052897">
    <property type="entry name" value="Sec-Metab_Biosynth_Hydrolase"/>
</dbReference>
<proteinExistence type="predicted"/>
<gene>
    <name evidence="1" type="ORF">CCAX7_28630</name>
</gene>
<evidence type="ECO:0000313" key="2">
    <source>
        <dbReference type="Proteomes" id="UP000287394"/>
    </source>
</evidence>
<dbReference type="InterPro" id="IPR000073">
    <property type="entry name" value="AB_hydrolase_1"/>
</dbReference>
<dbReference type="Pfam" id="PF12697">
    <property type="entry name" value="Abhydrolase_6"/>
    <property type="match status" value="1"/>
</dbReference>
<keyword evidence="1" id="KW-0378">Hydrolase</keyword>
<dbReference type="PANTHER" id="PTHR37017">
    <property type="entry name" value="AB HYDROLASE-1 DOMAIN-CONTAINING PROTEIN-RELATED"/>
    <property type="match status" value="1"/>
</dbReference>
<dbReference type="EMBL" id="AP025739">
    <property type="protein sequence ID" value="BDI30812.1"/>
    <property type="molecule type" value="Genomic_DNA"/>
</dbReference>
<dbReference type="AlphaFoldDB" id="A0A402CTA2"/>